<feature type="transmembrane region" description="Helical" evidence="1">
    <location>
        <begin position="12"/>
        <end position="32"/>
    </location>
</feature>
<feature type="transmembrane region" description="Helical" evidence="1">
    <location>
        <begin position="44"/>
        <end position="62"/>
    </location>
</feature>
<dbReference type="GO" id="GO:0006508">
    <property type="term" value="P:proteolysis"/>
    <property type="evidence" value="ECO:0007669"/>
    <property type="project" value="UniProtKB-KW"/>
</dbReference>
<keyword evidence="1" id="KW-0472">Membrane</keyword>
<feature type="domain" description="CAAX prenyl protease 2/Lysostaphin resistance protein A-like" evidence="2">
    <location>
        <begin position="120"/>
        <end position="196"/>
    </location>
</feature>
<dbReference type="InterPro" id="IPR003675">
    <property type="entry name" value="Rce1/LyrA-like_dom"/>
</dbReference>
<keyword evidence="3" id="KW-0378">Hydrolase</keyword>
<dbReference type="RefSeq" id="WP_097008927.1">
    <property type="nucleotide sequence ID" value="NZ_OBEJ01000002.1"/>
</dbReference>
<dbReference type="OrthoDB" id="247384at2157"/>
<name>A0A285NZF9_NATPI</name>
<dbReference type="Pfam" id="PF02517">
    <property type="entry name" value="Rce1-like"/>
    <property type="match status" value="1"/>
</dbReference>
<keyword evidence="1" id="KW-0812">Transmembrane</keyword>
<keyword evidence="1" id="KW-1133">Transmembrane helix</keyword>
<evidence type="ECO:0000313" key="3">
    <source>
        <dbReference type="EMBL" id="SNZ13021.1"/>
    </source>
</evidence>
<keyword evidence="3" id="KW-0645">Protease</keyword>
<dbReference type="GO" id="GO:0004175">
    <property type="term" value="F:endopeptidase activity"/>
    <property type="evidence" value="ECO:0007669"/>
    <property type="project" value="UniProtKB-ARBA"/>
</dbReference>
<gene>
    <name evidence="3" type="ORF">SAMN06269185_2016</name>
</gene>
<reference evidence="4" key="1">
    <citation type="submission" date="2017-09" db="EMBL/GenBank/DDBJ databases">
        <authorList>
            <person name="Varghese N."/>
            <person name="Submissions S."/>
        </authorList>
    </citation>
    <scope>NUCLEOTIDE SEQUENCE [LARGE SCALE GENOMIC DNA]</scope>
    <source>
        <strain evidence="4">DSM 27208</strain>
    </source>
</reference>
<keyword evidence="4" id="KW-1185">Reference proteome</keyword>
<protein>
    <submittedName>
        <fullName evidence="3">CAAX protease self-immunity</fullName>
    </submittedName>
</protein>
<accession>A0A285NZF9</accession>
<dbReference type="GO" id="GO:0080120">
    <property type="term" value="P:CAAX-box protein maturation"/>
    <property type="evidence" value="ECO:0007669"/>
    <property type="project" value="UniProtKB-ARBA"/>
</dbReference>
<evidence type="ECO:0000259" key="2">
    <source>
        <dbReference type="Pfam" id="PF02517"/>
    </source>
</evidence>
<dbReference type="EMBL" id="OBEJ01000002">
    <property type="protein sequence ID" value="SNZ13021.1"/>
    <property type="molecule type" value="Genomic_DNA"/>
</dbReference>
<dbReference type="Proteomes" id="UP000219453">
    <property type="component" value="Unassembled WGS sequence"/>
</dbReference>
<proteinExistence type="predicted"/>
<sequence length="227" mass="24868">MTDVARTVRHRFESLTWVQRAFIGAAVLLLAYVRWSTPTLSARIVRDLVLLVAGPLALGLLHGRRVGWTVNRTALRDTVLLALFVLPFYVVGSSLPSIRTFYPLWETTLAPGEFLPHAIKLFALALATETYFRGLLCVGVRDIGPKAVFVSPVVYALLHSGKPPIELALSGPTDVLFGAVDYNSGSILPSVVAHGCGLVLLDWLVLRPPVFPPEAVLRWLSWVPIPL</sequence>
<feature type="transmembrane region" description="Helical" evidence="1">
    <location>
        <begin position="74"/>
        <end position="92"/>
    </location>
</feature>
<dbReference type="AlphaFoldDB" id="A0A285NZF9"/>
<organism evidence="3 4">
    <name type="scientific">Natronoarchaeum philippinense</name>
    <dbReference type="NCBI Taxonomy" id="558529"/>
    <lineage>
        <taxon>Archaea</taxon>
        <taxon>Methanobacteriati</taxon>
        <taxon>Methanobacteriota</taxon>
        <taxon>Stenosarchaea group</taxon>
        <taxon>Halobacteria</taxon>
        <taxon>Halobacteriales</taxon>
        <taxon>Natronoarchaeaceae</taxon>
    </lineage>
</organism>
<evidence type="ECO:0000256" key="1">
    <source>
        <dbReference type="SAM" id="Phobius"/>
    </source>
</evidence>
<evidence type="ECO:0000313" key="4">
    <source>
        <dbReference type="Proteomes" id="UP000219453"/>
    </source>
</evidence>